<reference evidence="1 2" key="1">
    <citation type="submission" date="2016-11" db="EMBL/GenBank/DDBJ databases">
        <authorList>
            <person name="Jaros S."/>
            <person name="Januszkiewicz K."/>
            <person name="Wedrychowicz H."/>
        </authorList>
    </citation>
    <scope>NUCLEOTIDE SEQUENCE [LARGE SCALE GENOMIC DNA]</scope>
    <source>
        <strain evidence="1 2">GAS499</strain>
    </source>
</reference>
<dbReference type="OrthoDB" id="8443186at2"/>
<dbReference type="RefSeq" id="WP_079537302.1">
    <property type="nucleotide sequence ID" value="NZ_LT670844.1"/>
</dbReference>
<dbReference type="EMBL" id="LT670844">
    <property type="protein sequence ID" value="SHJ65789.1"/>
    <property type="molecule type" value="Genomic_DNA"/>
</dbReference>
<name>A0A1M6L413_9BRAD</name>
<evidence type="ECO:0000313" key="2">
    <source>
        <dbReference type="Proteomes" id="UP000189935"/>
    </source>
</evidence>
<protein>
    <submittedName>
        <fullName evidence="1">Uncharacterized conserved protein, DUF2336 family</fullName>
    </submittedName>
</protein>
<proteinExistence type="predicted"/>
<organism evidence="1 2">
    <name type="scientific">Bradyrhizobium lablabi</name>
    <dbReference type="NCBI Taxonomy" id="722472"/>
    <lineage>
        <taxon>Bacteria</taxon>
        <taxon>Pseudomonadati</taxon>
        <taxon>Pseudomonadota</taxon>
        <taxon>Alphaproteobacteria</taxon>
        <taxon>Hyphomicrobiales</taxon>
        <taxon>Nitrobacteraceae</taxon>
        <taxon>Bradyrhizobium</taxon>
    </lineage>
</organism>
<dbReference type="Proteomes" id="UP000189935">
    <property type="component" value="Chromosome I"/>
</dbReference>
<accession>A0A1M6L413</accession>
<dbReference type="AlphaFoldDB" id="A0A1M6L413"/>
<gene>
    <name evidence="1" type="ORF">SAMN05444159_1160</name>
</gene>
<sequence length="371" mass="40115">MSSKSAATSESLLDELQTTLAHGTVARRVETLRRVTDLFINGAVDYSDQQIGLFDDVFQCLIVHIETSAKALLAKRLAPINTAPPLTIRALAFDDLIEVAAPVLSQSERLDDEALIEAARDKSQAHLMAISTRRVLSGAVTDVLVMRGNDAVIQSTVNNPGAEFSENGFTRLVDRAEGHDDLATCIGMRPTIPRHLYLKLLAKASATVRERLEAAHPQRAEEVPTAVQEATRRARSAPSAITKETAIAHALVKSLYEDGRLDEHQVAAFAEAGKFDEANAAIAALASVPVSIAENMMVETRAEGVMILCKVSAMSWSTVRSIINMRDALSGLEPSDPAACKATYERLRPSTAQQVLRFHRMQQTATPAPAA</sequence>
<dbReference type="Pfam" id="PF10098">
    <property type="entry name" value="DUF2336"/>
    <property type="match status" value="1"/>
</dbReference>
<dbReference type="InterPro" id="IPR019285">
    <property type="entry name" value="DUF2336"/>
</dbReference>
<evidence type="ECO:0000313" key="1">
    <source>
        <dbReference type="EMBL" id="SHJ65789.1"/>
    </source>
</evidence>